<proteinExistence type="predicted"/>
<dbReference type="GeneID" id="56440242"/>
<reference evidence="2 3" key="1">
    <citation type="journal article" date="2013" name="Genome Announc.">
        <title>Complete Genome Sequence of the Porcine Strain Brachyspira pilosicoli P43/6/78(T.).</title>
        <authorList>
            <person name="Lin C."/>
            <person name="den Bakker H.C."/>
            <person name="Suzuki H."/>
            <person name="Lefebure T."/>
            <person name="Ponnala L."/>
            <person name="Sun Q."/>
            <person name="Stanhope M.J."/>
            <person name="Wiedmann M."/>
            <person name="Duhamel G.E."/>
        </authorList>
    </citation>
    <scope>NUCLEOTIDE SEQUENCE [LARGE SCALE GENOMIC DNA]</scope>
    <source>
        <strain evidence="2 3">P43/6/78</strain>
    </source>
</reference>
<name>A0A3B6VL37_BRAPL</name>
<dbReference type="KEGG" id="bpip:BPP43_06810"/>
<feature type="transmembrane region" description="Helical" evidence="1">
    <location>
        <begin position="5"/>
        <end position="23"/>
    </location>
</feature>
<protein>
    <submittedName>
        <fullName evidence="2">Uncharacterized protein</fullName>
    </submittedName>
</protein>
<dbReference type="AlphaFoldDB" id="A0A3B6VL37"/>
<evidence type="ECO:0000313" key="2">
    <source>
        <dbReference type="EMBL" id="AGA66596.1"/>
    </source>
</evidence>
<accession>A0A3B6VL37</accession>
<keyword evidence="3" id="KW-1185">Reference proteome</keyword>
<sequence>MKKIFICIFIYVPFIIMIYQNILHPFSYNDKDEWKQKRQSISINAVPSYSVIFPPLADNLLYNVDTFTSIAQINFDDYLTFFDYVDTEGSFWYVPNISYTFYLYKGIGLEVSASLQHLEYTLTITPENALILATNHAQVPNLPGNIGDIASLLAGDTVFKGSFYYLPITIGVKLLSGKNGEFVNTIRFGIETVIYDIVTQNGLTGFKTKRSTIDPTFYVSYELGWTIDLFPKKDWKVRTYLDISLFEIGYYITSSMSGVYGDVREGVGFFGSGFVDITKFLPLWETFPAAVDFVTSLKLSLFPRIGVTIRF</sequence>
<keyword evidence="1" id="KW-0812">Transmembrane</keyword>
<gene>
    <name evidence="2" type="ORF">BPP43_06810</name>
</gene>
<evidence type="ECO:0000313" key="3">
    <source>
        <dbReference type="Proteomes" id="UP000010793"/>
    </source>
</evidence>
<dbReference type="Proteomes" id="UP000010793">
    <property type="component" value="Chromosome"/>
</dbReference>
<evidence type="ECO:0000256" key="1">
    <source>
        <dbReference type="SAM" id="Phobius"/>
    </source>
</evidence>
<keyword evidence="1" id="KW-0472">Membrane</keyword>
<keyword evidence="1" id="KW-1133">Transmembrane helix</keyword>
<dbReference type="EMBL" id="CP002873">
    <property type="protein sequence ID" value="AGA66596.1"/>
    <property type="molecule type" value="Genomic_DNA"/>
</dbReference>
<dbReference type="RefSeq" id="WP_015274498.1">
    <property type="nucleotide sequence ID" value="NC_019908.1"/>
</dbReference>
<organism evidence="2 3">
    <name type="scientific">Brachyspira pilosicoli P43/6/78</name>
    <dbReference type="NCBI Taxonomy" id="1042417"/>
    <lineage>
        <taxon>Bacteria</taxon>
        <taxon>Pseudomonadati</taxon>
        <taxon>Spirochaetota</taxon>
        <taxon>Spirochaetia</taxon>
        <taxon>Brachyspirales</taxon>
        <taxon>Brachyspiraceae</taxon>
        <taxon>Brachyspira</taxon>
    </lineage>
</organism>